<dbReference type="Proteomes" id="UP000245918">
    <property type="component" value="Chromosome"/>
</dbReference>
<proteinExistence type="predicted"/>
<name>A0AC61THU5_EDWTA</name>
<evidence type="ECO:0000313" key="2">
    <source>
        <dbReference type="Proteomes" id="UP000245918"/>
    </source>
</evidence>
<dbReference type="EMBL" id="CP084506">
    <property type="protein sequence ID" value="UCQ00305.1"/>
    <property type="molecule type" value="Genomic_DNA"/>
</dbReference>
<evidence type="ECO:0000313" key="1">
    <source>
        <dbReference type="EMBL" id="UCQ00305.1"/>
    </source>
</evidence>
<gene>
    <name evidence="1" type="ORF">DCL27_00380</name>
</gene>
<protein>
    <submittedName>
        <fullName evidence="1">Baseplate J/gp47 family protein</fullName>
    </submittedName>
</protein>
<sequence length="298" mass="32468">MPTVDLSQLPQPQIIEVLDFETILTEVKQVMLSAFPEEQRPAIAAAMRLESEPLNAIAQTIAYREMLLRQRINEAAAACMLSHSAGTDLDNLAANNDTRRLLIQAATETADAIYESDTALRLRAQAAFEGLSVAGPTGAYEFFARSASGQVADARATSPHPAEVVVAILPFGEQGTASPELLEIVRTALSAEHIRPVGDRLTVKSAELVRYQIQARLFFYPGPESEPIQNAAEQALQRWLLEQRRIGRNVARSAIMAALHVQGVQRIELVSPATDLEITDTQVAWCDNVVLSKGGTDE</sequence>
<keyword evidence="2" id="KW-1185">Reference proteome</keyword>
<reference evidence="1" key="1">
    <citation type="submission" date="2021-09" db="EMBL/GenBank/DDBJ databases">
        <title>Comparative genomics of Edwardsiella genus reveals species-based diversity.</title>
        <authorList>
            <person name="Tekedar H.C."/>
            <person name="Kumru S."/>
            <person name="Waldbieser G.C."/>
            <person name="Reichley S.R."/>
            <person name="Lawrence M.L."/>
            <person name="Griffin M.J."/>
        </authorList>
    </citation>
    <scope>NUCLEOTIDE SEQUENCE</scope>
    <source>
        <strain evidence="1">ATCC 15947</strain>
    </source>
</reference>
<accession>A0AC61THU5</accession>
<organism evidence="1 2">
    <name type="scientific">Edwardsiella tarda ATCC 15947 = NBRC 105688</name>
    <dbReference type="NCBI Taxonomy" id="667121"/>
    <lineage>
        <taxon>Bacteria</taxon>
        <taxon>Pseudomonadati</taxon>
        <taxon>Pseudomonadota</taxon>
        <taxon>Gammaproteobacteria</taxon>
        <taxon>Enterobacterales</taxon>
        <taxon>Hafniaceae</taxon>
        <taxon>Edwardsiella</taxon>
    </lineage>
</organism>